<organism evidence="1 2">
    <name type="scientific">Paenibacillus radicis</name>
    <name type="common">ex Gao et al. 2016</name>
    <dbReference type="NCBI Taxonomy" id="1737354"/>
    <lineage>
        <taxon>Bacteria</taxon>
        <taxon>Bacillati</taxon>
        <taxon>Bacillota</taxon>
        <taxon>Bacilli</taxon>
        <taxon>Bacillales</taxon>
        <taxon>Paenibacillaceae</taxon>
        <taxon>Paenibacillus</taxon>
    </lineage>
</organism>
<evidence type="ECO:0000313" key="2">
    <source>
        <dbReference type="Proteomes" id="UP000600247"/>
    </source>
</evidence>
<gene>
    <name evidence="1" type="ORF">GCM10010918_40100</name>
</gene>
<keyword evidence="2" id="KW-1185">Reference proteome</keyword>
<reference evidence="1 2" key="1">
    <citation type="journal article" date="2014" name="Int. J. Syst. Evol. Microbiol.">
        <title>Complete genome sequence of Corynebacterium casei LMG S-19264T (=DSM 44701T), isolated from a smear-ripened cheese.</title>
        <authorList>
            <consortium name="US DOE Joint Genome Institute (JGI-PGF)"/>
            <person name="Walter F."/>
            <person name="Albersmeier A."/>
            <person name="Kalinowski J."/>
            <person name="Ruckert C."/>
        </authorList>
    </citation>
    <scope>NUCLEOTIDE SEQUENCE [LARGE SCALE GENOMIC DNA]</scope>
    <source>
        <strain evidence="1 2">CGMCC 1.15286</strain>
    </source>
</reference>
<protein>
    <submittedName>
        <fullName evidence="1">Uncharacterized protein</fullName>
    </submittedName>
</protein>
<sequence>MIQQMIKADFGVGVVPMYSGLEQAGSVVIRPFADLNPVVTIGFVYKNKNFLGKVSLLLMDAIRGNLEPNSELQLAF</sequence>
<comment type="caution">
    <text evidence="1">The sequence shown here is derived from an EMBL/GenBank/DDBJ whole genome shotgun (WGS) entry which is preliminary data.</text>
</comment>
<proteinExistence type="predicted"/>
<dbReference type="AlphaFoldDB" id="A0A917HHT9"/>
<dbReference type="Proteomes" id="UP000600247">
    <property type="component" value="Unassembled WGS sequence"/>
</dbReference>
<name>A0A917HHT9_9BACL</name>
<dbReference type="EMBL" id="BMHY01000008">
    <property type="protein sequence ID" value="GGG79066.1"/>
    <property type="molecule type" value="Genomic_DNA"/>
</dbReference>
<dbReference type="SUPFAM" id="SSF53850">
    <property type="entry name" value="Periplasmic binding protein-like II"/>
    <property type="match status" value="1"/>
</dbReference>
<accession>A0A917HHT9</accession>
<evidence type="ECO:0000313" key="1">
    <source>
        <dbReference type="EMBL" id="GGG79066.1"/>
    </source>
</evidence>